<dbReference type="RefSeq" id="WP_188524900.1">
    <property type="nucleotide sequence ID" value="NZ_BMDG01000013.1"/>
</dbReference>
<accession>A0ABQ2B9I3</accession>
<dbReference type="EMBL" id="BMDG01000013">
    <property type="protein sequence ID" value="GGI10959.1"/>
    <property type="molecule type" value="Genomic_DNA"/>
</dbReference>
<reference evidence="3" key="1">
    <citation type="journal article" date="2019" name="Int. J. Syst. Evol. Microbiol.">
        <title>The Global Catalogue of Microorganisms (GCM) 10K type strain sequencing project: providing services to taxonomists for standard genome sequencing and annotation.</title>
        <authorList>
            <consortium name="The Broad Institute Genomics Platform"/>
            <consortium name="The Broad Institute Genome Sequencing Center for Infectious Disease"/>
            <person name="Wu L."/>
            <person name="Ma J."/>
        </authorList>
    </citation>
    <scope>NUCLEOTIDE SEQUENCE [LARGE SCALE GENOMIC DNA]</scope>
    <source>
        <strain evidence="3">CCM 8653</strain>
    </source>
</reference>
<dbReference type="Proteomes" id="UP000632535">
    <property type="component" value="Unassembled WGS sequence"/>
</dbReference>
<protein>
    <submittedName>
        <fullName evidence="2">Uncharacterized protein</fullName>
    </submittedName>
</protein>
<keyword evidence="3" id="KW-1185">Reference proteome</keyword>
<feature type="region of interest" description="Disordered" evidence="1">
    <location>
        <begin position="1"/>
        <end position="44"/>
    </location>
</feature>
<evidence type="ECO:0000313" key="2">
    <source>
        <dbReference type="EMBL" id="GGI10959.1"/>
    </source>
</evidence>
<feature type="compositionally biased region" description="Low complexity" evidence="1">
    <location>
        <begin position="1"/>
        <end position="15"/>
    </location>
</feature>
<evidence type="ECO:0000256" key="1">
    <source>
        <dbReference type="SAM" id="MobiDB-lite"/>
    </source>
</evidence>
<proteinExistence type="predicted"/>
<comment type="caution">
    <text evidence="2">The sequence shown here is derived from an EMBL/GenBank/DDBJ whole genome shotgun (WGS) entry which is preliminary data.</text>
</comment>
<gene>
    <name evidence="2" type="ORF">GCM10007368_33820</name>
</gene>
<organism evidence="2 3">
    <name type="scientific">Isoptericola cucumis</name>
    <dbReference type="NCBI Taxonomy" id="1776856"/>
    <lineage>
        <taxon>Bacteria</taxon>
        <taxon>Bacillati</taxon>
        <taxon>Actinomycetota</taxon>
        <taxon>Actinomycetes</taxon>
        <taxon>Micrococcales</taxon>
        <taxon>Promicromonosporaceae</taxon>
        <taxon>Isoptericola</taxon>
    </lineage>
</organism>
<evidence type="ECO:0000313" key="3">
    <source>
        <dbReference type="Proteomes" id="UP000632535"/>
    </source>
</evidence>
<sequence length="74" mass="8151">MDANPSALARASRQPRPSPARPPHAPPVDAPPVDAVRRPTRGDLLTVDPADRRRRAQTALLELVVTRSTERRRA</sequence>
<feature type="compositionally biased region" description="Pro residues" evidence="1">
    <location>
        <begin position="16"/>
        <end position="30"/>
    </location>
</feature>
<name>A0ABQ2B9I3_9MICO</name>